<dbReference type="InterPro" id="IPR001405">
    <property type="entry name" value="UPF0758"/>
</dbReference>
<dbReference type="InterPro" id="IPR037518">
    <property type="entry name" value="MPN"/>
</dbReference>
<dbReference type="GO" id="GO:0008237">
    <property type="term" value="F:metallopeptidase activity"/>
    <property type="evidence" value="ECO:0007669"/>
    <property type="project" value="UniProtKB-KW"/>
</dbReference>
<evidence type="ECO:0000259" key="6">
    <source>
        <dbReference type="PROSITE" id="PS50249"/>
    </source>
</evidence>
<keyword evidence="4" id="KW-0862">Zinc</keyword>
<sequence>MKISMHYESLSNAELLAKLIGIRESRLLYRGSLQPLFATSPEKGIPHEKCAVAKELVRRFLEEELQQRDVLDSPDAVRDYLKLTLNQHEHEVFVVIFLDARNRVIAVEKMFRGTLTQASVYPREVVKAALKHNAAAVILAHNHPSGVAEPSRADQMLTDTLKQSLSLVDVKVLDHFIIAGTQTASLAEQGFI</sequence>
<dbReference type="InterPro" id="IPR025657">
    <property type="entry name" value="RadC_JAB"/>
</dbReference>
<evidence type="ECO:0000256" key="1">
    <source>
        <dbReference type="ARBA" id="ARBA00022670"/>
    </source>
</evidence>
<dbReference type="PROSITE" id="PS50249">
    <property type="entry name" value="MPN"/>
    <property type="match status" value="1"/>
</dbReference>
<dbReference type="CDD" id="cd08071">
    <property type="entry name" value="MPN_DUF2466"/>
    <property type="match status" value="1"/>
</dbReference>
<dbReference type="NCBIfam" id="TIGR00608">
    <property type="entry name" value="radc"/>
    <property type="match status" value="1"/>
</dbReference>
<keyword evidence="5" id="KW-0482">Metalloprotease</keyword>
<gene>
    <name evidence="7" type="ORF">SAMN05421863_102842</name>
</gene>
<dbReference type="Pfam" id="PF04002">
    <property type="entry name" value="RadC"/>
    <property type="match status" value="1"/>
</dbReference>
<dbReference type="GO" id="GO:0006508">
    <property type="term" value="P:proteolysis"/>
    <property type="evidence" value="ECO:0007669"/>
    <property type="project" value="UniProtKB-KW"/>
</dbReference>
<keyword evidence="3" id="KW-0378">Hydrolase</keyword>
<reference evidence="8" key="1">
    <citation type="submission" date="2016-10" db="EMBL/GenBank/DDBJ databases">
        <authorList>
            <person name="Varghese N."/>
            <person name="Submissions S."/>
        </authorList>
    </citation>
    <scope>NUCLEOTIDE SEQUENCE [LARGE SCALE GENOMIC DNA]</scope>
    <source>
        <strain evidence="8">Nm44</strain>
    </source>
</reference>
<dbReference type="AlphaFoldDB" id="A0A1I4QT47"/>
<dbReference type="PROSITE" id="PS01302">
    <property type="entry name" value="UPF0758"/>
    <property type="match status" value="1"/>
</dbReference>
<evidence type="ECO:0000256" key="3">
    <source>
        <dbReference type="ARBA" id="ARBA00022801"/>
    </source>
</evidence>
<name>A0A1I4QT47_9PROT</name>
<evidence type="ECO:0000256" key="4">
    <source>
        <dbReference type="ARBA" id="ARBA00022833"/>
    </source>
</evidence>
<evidence type="ECO:0000313" key="8">
    <source>
        <dbReference type="Proteomes" id="UP000183287"/>
    </source>
</evidence>
<dbReference type="NCBIfam" id="NF000642">
    <property type="entry name" value="PRK00024.1"/>
    <property type="match status" value="1"/>
</dbReference>
<evidence type="ECO:0000256" key="2">
    <source>
        <dbReference type="ARBA" id="ARBA00022723"/>
    </source>
</evidence>
<dbReference type="InterPro" id="IPR020891">
    <property type="entry name" value="UPF0758_CS"/>
</dbReference>
<feature type="domain" description="MPN" evidence="6">
    <location>
        <begin position="70"/>
        <end position="192"/>
    </location>
</feature>
<keyword evidence="8" id="KW-1185">Reference proteome</keyword>
<dbReference type="PANTHER" id="PTHR30471">
    <property type="entry name" value="DNA REPAIR PROTEIN RADC"/>
    <property type="match status" value="1"/>
</dbReference>
<organism evidence="7 8">
    <name type="scientific">Nitrosomonas communis</name>
    <dbReference type="NCBI Taxonomy" id="44574"/>
    <lineage>
        <taxon>Bacteria</taxon>
        <taxon>Pseudomonadati</taxon>
        <taxon>Pseudomonadota</taxon>
        <taxon>Betaproteobacteria</taxon>
        <taxon>Nitrosomonadales</taxon>
        <taxon>Nitrosomonadaceae</taxon>
        <taxon>Nitrosomonas</taxon>
    </lineage>
</organism>
<dbReference type="EMBL" id="FOUB01000028">
    <property type="protein sequence ID" value="SFM43248.1"/>
    <property type="molecule type" value="Genomic_DNA"/>
</dbReference>
<dbReference type="Gene3D" id="3.40.140.10">
    <property type="entry name" value="Cytidine Deaminase, domain 2"/>
    <property type="match status" value="1"/>
</dbReference>
<dbReference type="OrthoDB" id="9804482at2"/>
<dbReference type="GO" id="GO:0046872">
    <property type="term" value="F:metal ion binding"/>
    <property type="evidence" value="ECO:0007669"/>
    <property type="project" value="UniProtKB-KW"/>
</dbReference>
<protein>
    <submittedName>
        <fullName evidence="7">DNA repair protein RadC</fullName>
    </submittedName>
</protein>
<dbReference type="SUPFAM" id="SSF102712">
    <property type="entry name" value="JAB1/MPN domain"/>
    <property type="match status" value="1"/>
</dbReference>
<accession>A0A1I4QT47</accession>
<dbReference type="RefSeq" id="WP_074905675.1">
    <property type="nucleotide sequence ID" value="NZ_FOUB01000028.1"/>
</dbReference>
<dbReference type="Proteomes" id="UP000183287">
    <property type="component" value="Unassembled WGS sequence"/>
</dbReference>
<keyword evidence="2" id="KW-0479">Metal-binding</keyword>
<proteinExistence type="predicted"/>
<evidence type="ECO:0000256" key="5">
    <source>
        <dbReference type="ARBA" id="ARBA00023049"/>
    </source>
</evidence>
<dbReference type="PANTHER" id="PTHR30471:SF3">
    <property type="entry name" value="UPF0758 PROTEIN YEES-RELATED"/>
    <property type="match status" value="1"/>
</dbReference>
<keyword evidence="1" id="KW-0645">Protease</keyword>
<evidence type="ECO:0000313" key="7">
    <source>
        <dbReference type="EMBL" id="SFM43248.1"/>
    </source>
</evidence>